<dbReference type="AlphaFoldDB" id="A0A178MYD4"/>
<dbReference type="InterPro" id="IPR050879">
    <property type="entry name" value="Acyltransferase_3"/>
</dbReference>
<proteinExistence type="predicted"/>
<comment type="caution">
    <text evidence="3">The sequence shown here is derived from an EMBL/GenBank/DDBJ whole genome shotgun (WGS) entry which is preliminary data.</text>
</comment>
<keyword evidence="1" id="KW-0472">Membrane</keyword>
<evidence type="ECO:0000313" key="3">
    <source>
        <dbReference type="EMBL" id="OAN54683.1"/>
    </source>
</evidence>
<feature type="transmembrane region" description="Helical" evidence="1">
    <location>
        <begin position="219"/>
        <end position="236"/>
    </location>
</feature>
<feature type="transmembrane region" description="Helical" evidence="1">
    <location>
        <begin position="178"/>
        <end position="198"/>
    </location>
</feature>
<dbReference type="GO" id="GO:0016020">
    <property type="term" value="C:membrane"/>
    <property type="evidence" value="ECO:0007669"/>
    <property type="project" value="TreeGrafter"/>
</dbReference>
<dbReference type="STRING" id="1285242.A6A04_12220"/>
<dbReference type="Pfam" id="PF01757">
    <property type="entry name" value="Acyl_transf_3"/>
    <property type="match status" value="1"/>
</dbReference>
<evidence type="ECO:0000256" key="1">
    <source>
        <dbReference type="SAM" id="Phobius"/>
    </source>
</evidence>
<keyword evidence="1" id="KW-0812">Transmembrane</keyword>
<organism evidence="3 4">
    <name type="scientific">Paramagnetospirillum marisnigri</name>
    <dbReference type="NCBI Taxonomy" id="1285242"/>
    <lineage>
        <taxon>Bacteria</taxon>
        <taxon>Pseudomonadati</taxon>
        <taxon>Pseudomonadota</taxon>
        <taxon>Alphaproteobacteria</taxon>
        <taxon>Rhodospirillales</taxon>
        <taxon>Magnetospirillaceae</taxon>
        <taxon>Paramagnetospirillum</taxon>
    </lineage>
</organism>
<gene>
    <name evidence="3" type="ORF">A6A04_12220</name>
</gene>
<accession>A0A178MYD4</accession>
<keyword evidence="1" id="KW-1133">Transmembrane helix</keyword>
<dbReference type="GO" id="GO:0000271">
    <property type="term" value="P:polysaccharide biosynthetic process"/>
    <property type="evidence" value="ECO:0007669"/>
    <property type="project" value="TreeGrafter"/>
</dbReference>
<dbReference type="RefSeq" id="WP_068489608.1">
    <property type="nucleotide sequence ID" value="NZ_LWQT01000028.1"/>
</dbReference>
<dbReference type="Proteomes" id="UP000078428">
    <property type="component" value="Unassembled WGS sequence"/>
</dbReference>
<evidence type="ECO:0000313" key="4">
    <source>
        <dbReference type="Proteomes" id="UP000078428"/>
    </source>
</evidence>
<protein>
    <recommendedName>
        <fullName evidence="2">Acyltransferase 3 domain-containing protein</fullName>
    </recommendedName>
</protein>
<dbReference type="PANTHER" id="PTHR23028">
    <property type="entry name" value="ACETYLTRANSFERASE"/>
    <property type="match status" value="1"/>
</dbReference>
<sequence length="364" mass="40900">MKPEQKSENQNNFGLMRLVFASLVIVSHAPEMLDGTSDREPLVRLFGTLSFGEFAVDCFFLISGYLVSSSYISDPSLRNFAVKRLLRIYPAFILAYLISILVIGPIAGSDLGGLDLEEWWMMVSRMLRLGYPVLPTVFPDQMTHFLNGAMWTISYEFRCYVIAAALGLIGAYRRPTIFVGYILAIVALNAAFITGQITDQMLDATRNHTFRNIFLDPVHMSRFLLVFACGTAFRLLDGKIPYRTDFAVFATIALAALMFVKPLAEPALCLFGGYLLFFCAFRTPLIAINDRYDFSYGTYLYGWPITALLIHYVPDIGLAQLTTSAFALALMAGALSWFGLENWAIRQKRRFTVKRTFRQTAASS</sequence>
<feature type="transmembrane region" description="Helical" evidence="1">
    <location>
        <begin position="318"/>
        <end position="340"/>
    </location>
</feature>
<name>A0A178MYD4_9PROT</name>
<dbReference type="OrthoDB" id="7249056at2"/>
<dbReference type="GO" id="GO:0016747">
    <property type="term" value="F:acyltransferase activity, transferring groups other than amino-acyl groups"/>
    <property type="evidence" value="ECO:0007669"/>
    <property type="project" value="InterPro"/>
</dbReference>
<dbReference type="EMBL" id="LWQT01000028">
    <property type="protein sequence ID" value="OAN54683.1"/>
    <property type="molecule type" value="Genomic_DNA"/>
</dbReference>
<feature type="transmembrane region" description="Helical" evidence="1">
    <location>
        <begin position="42"/>
        <end position="67"/>
    </location>
</feature>
<feature type="transmembrane region" description="Helical" evidence="1">
    <location>
        <begin position="12"/>
        <end position="30"/>
    </location>
</feature>
<evidence type="ECO:0000259" key="2">
    <source>
        <dbReference type="Pfam" id="PF01757"/>
    </source>
</evidence>
<dbReference type="InterPro" id="IPR002656">
    <property type="entry name" value="Acyl_transf_3_dom"/>
</dbReference>
<feature type="transmembrane region" description="Helical" evidence="1">
    <location>
        <begin position="267"/>
        <end position="288"/>
    </location>
</feature>
<feature type="transmembrane region" description="Helical" evidence="1">
    <location>
        <begin position="88"/>
        <end position="107"/>
    </location>
</feature>
<dbReference type="PANTHER" id="PTHR23028:SF131">
    <property type="entry name" value="BLR2367 PROTEIN"/>
    <property type="match status" value="1"/>
</dbReference>
<reference evidence="3 4" key="1">
    <citation type="submission" date="2016-04" db="EMBL/GenBank/DDBJ databases">
        <title>Draft genome sequence of freshwater magnetotactic bacteria Magnetospirillum marisnigri SP-1 and Magnetospirillum moscoviense BB-1.</title>
        <authorList>
            <person name="Koziaeva V."/>
            <person name="Dziuba M.V."/>
            <person name="Ivanov T.M."/>
            <person name="Kuznetsov B."/>
            <person name="Grouzdev D.S."/>
        </authorList>
    </citation>
    <scope>NUCLEOTIDE SEQUENCE [LARGE SCALE GENOMIC DNA]</scope>
    <source>
        <strain evidence="3 4">SP-1</strain>
    </source>
</reference>
<keyword evidence="4" id="KW-1185">Reference proteome</keyword>
<feature type="domain" description="Acyltransferase 3" evidence="2">
    <location>
        <begin position="14"/>
        <end position="335"/>
    </location>
</feature>
<feature type="transmembrane region" description="Helical" evidence="1">
    <location>
        <begin position="150"/>
        <end position="172"/>
    </location>
</feature>
<feature type="transmembrane region" description="Helical" evidence="1">
    <location>
        <begin position="242"/>
        <end position="260"/>
    </location>
</feature>